<accession>A0A5R9JDB3</accession>
<feature type="transmembrane region" description="Helical" evidence="6">
    <location>
        <begin position="46"/>
        <end position="69"/>
    </location>
</feature>
<feature type="transmembrane region" description="Helical" evidence="6">
    <location>
        <begin position="115"/>
        <end position="137"/>
    </location>
</feature>
<feature type="transmembrane region" description="Helical" evidence="6">
    <location>
        <begin position="6"/>
        <end position="34"/>
    </location>
</feature>
<dbReference type="CDD" id="cd06579">
    <property type="entry name" value="TM_PBP1_transp_AraH_like"/>
    <property type="match status" value="1"/>
</dbReference>
<evidence type="ECO:0000313" key="8">
    <source>
        <dbReference type="Proteomes" id="UP000305654"/>
    </source>
</evidence>
<keyword evidence="3 6" id="KW-0812">Transmembrane</keyword>
<dbReference type="PANTHER" id="PTHR32196">
    <property type="entry name" value="ABC TRANSPORTER PERMEASE PROTEIN YPHD-RELATED-RELATED"/>
    <property type="match status" value="1"/>
</dbReference>
<dbReference type="OrthoDB" id="5503349at2"/>
<dbReference type="InterPro" id="IPR001851">
    <property type="entry name" value="ABC_transp_permease"/>
</dbReference>
<name>A0A5R9JDB3_9PROT</name>
<comment type="caution">
    <text evidence="7">The sequence shown here is derived from an EMBL/GenBank/DDBJ whole genome shotgun (WGS) entry which is preliminary data.</text>
</comment>
<comment type="subcellular location">
    <subcellularLocation>
        <location evidence="1">Cell membrane</location>
        <topology evidence="1">Multi-pass membrane protein</topology>
    </subcellularLocation>
</comment>
<keyword evidence="2" id="KW-1003">Cell membrane</keyword>
<dbReference type="GO" id="GO:0005886">
    <property type="term" value="C:plasma membrane"/>
    <property type="evidence" value="ECO:0007669"/>
    <property type="project" value="UniProtKB-SubCell"/>
</dbReference>
<proteinExistence type="predicted"/>
<feature type="transmembrane region" description="Helical" evidence="6">
    <location>
        <begin position="215"/>
        <end position="235"/>
    </location>
</feature>
<evidence type="ECO:0000256" key="3">
    <source>
        <dbReference type="ARBA" id="ARBA00022692"/>
    </source>
</evidence>
<evidence type="ECO:0000256" key="6">
    <source>
        <dbReference type="SAM" id="Phobius"/>
    </source>
</evidence>
<dbReference type="EMBL" id="VCDI01000002">
    <property type="protein sequence ID" value="TLU73611.1"/>
    <property type="molecule type" value="Genomic_DNA"/>
</dbReference>
<gene>
    <name evidence="7" type="ORF">FE263_07250</name>
</gene>
<evidence type="ECO:0000256" key="2">
    <source>
        <dbReference type="ARBA" id="ARBA00022475"/>
    </source>
</evidence>
<keyword evidence="4 6" id="KW-1133">Transmembrane helix</keyword>
<keyword evidence="8" id="KW-1185">Reference proteome</keyword>
<evidence type="ECO:0000256" key="1">
    <source>
        <dbReference type="ARBA" id="ARBA00004651"/>
    </source>
</evidence>
<dbReference type="Pfam" id="PF02653">
    <property type="entry name" value="BPD_transp_2"/>
    <property type="match status" value="1"/>
</dbReference>
<evidence type="ECO:0000313" key="7">
    <source>
        <dbReference type="EMBL" id="TLU73611.1"/>
    </source>
</evidence>
<evidence type="ECO:0000256" key="4">
    <source>
        <dbReference type="ARBA" id="ARBA00022989"/>
    </source>
</evidence>
<keyword evidence="5 6" id="KW-0472">Membrane</keyword>
<dbReference type="GO" id="GO:0022857">
    <property type="term" value="F:transmembrane transporter activity"/>
    <property type="evidence" value="ECO:0007669"/>
    <property type="project" value="InterPro"/>
</dbReference>
<dbReference type="AlphaFoldDB" id="A0A5R9JDB3"/>
<dbReference type="Proteomes" id="UP000305654">
    <property type="component" value="Unassembled WGS sequence"/>
</dbReference>
<evidence type="ECO:0000256" key="5">
    <source>
        <dbReference type="ARBA" id="ARBA00023136"/>
    </source>
</evidence>
<organism evidence="7 8">
    <name type="scientific">Lichenicoccus roseus</name>
    <dbReference type="NCBI Taxonomy" id="2683649"/>
    <lineage>
        <taxon>Bacteria</taxon>
        <taxon>Pseudomonadati</taxon>
        <taxon>Pseudomonadota</taxon>
        <taxon>Alphaproteobacteria</taxon>
        <taxon>Acetobacterales</taxon>
        <taxon>Acetobacteraceae</taxon>
        <taxon>Lichenicoccus</taxon>
    </lineage>
</organism>
<protein>
    <submittedName>
        <fullName evidence="7">ABC transporter permease</fullName>
    </submittedName>
</protein>
<sequence>MRQASLWTIIAIGQTFVIITAGIDLSVGAVVGLASTVVAMLLVAHVPIALACLITLAMGVAIGMFHGFAIVQMRLPPFITTLATLTALRGIGLLMTGGQTIAGFPRSFGAFSRGAVLGIPNLFWMVILVAIPAGLLLHQTRWGRHIYAAGSNPEAARLSGINVGRTIYLAYIISATLAAFAGILTASRIGIGVATTGDGWELQSIASSVIGGTSLFGAVGTVIGPVLGAILLTTINNGANLLNVNPFWQRVITGGLIIVIVYFDQRRRRRS</sequence>
<feature type="transmembrane region" description="Helical" evidence="6">
    <location>
        <begin position="168"/>
        <end position="194"/>
    </location>
</feature>
<reference evidence="7 8" key="1">
    <citation type="submission" date="2019-05" db="EMBL/GenBank/DDBJ databases">
        <authorList>
            <person name="Pankratov T."/>
            <person name="Grouzdev D."/>
        </authorList>
    </citation>
    <scope>NUCLEOTIDE SEQUENCE [LARGE SCALE GENOMIC DNA]</scope>
    <source>
        <strain evidence="7 8">KEBCLARHB70R</strain>
    </source>
</reference>
<feature type="transmembrane region" description="Helical" evidence="6">
    <location>
        <begin position="75"/>
        <end position="94"/>
    </location>
</feature>